<gene>
    <name evidence="2" type="ORF">V2J85_14665</name>
</gene>
<proteinExistence type="predicted"/>
<keyword evidence="3" id="KW-1185">Reference proteome</keyword>
<organism evidence="2 3">
    <name type="scientific">Streptomyces bugieae</name>
    <dbReference type="NCBI Taxonomy" id="3098223"/>
    <lineage>
        <taxon>Bacteria</taxon>
        <taxon>Bacillati</taxon>
        <taxon>Actinomycetota</taxon>
        <taxon>Actinomycetes</taxon>
        <taxon>Kitasatosporales</taxon>
        <taxon>Streptomycetaceae</taxon>
        <taxon>Streptomyces</taxon>
    </lineage>
</organism>
<comment type="caution">
    <text evidence="2">The sequence shown here is derived from an EMBL/GenBank/DDBJ whole genome shotgun (WGS) entry which is preliminary data.</text>
</comment>
<dbReference type="RefSeq" id="WP_330821815.1">
    <property type="nucleotide sequence ID" value="NZ_JAZBJP010000006.1"/>
</dbReference>
<evidence type="ECO:0000313" key="3">
    <source>
        <dbReference type="Proteomes" id="UP001307760"/>
    </source>
</evidence>
<feature type="region of interest" description="Disordered" evidence="1">
    <location>
        <begin position="1"/>
        <end position="24"/>
    </location>
</feature>
<name>A0ABU7NNY3_9ACTN</name>
<dbReference type="Proteomes" id="UP001307760">
    <property type="component" value="Unassembled WGS sequence"/>
</dbReference>
<sequence>MPDGADAAARVDRAAPTTQAPALPCAPPSAHVIGIVIFIFIDLTDAYSFSHPHSLTAT</sequence>
<protein>
    <submittedName>
        <fullName evidence="2">Uncharacterized protein</fullName>
    </submittedName>
</protein>
<dbReference type="EMBL" id="JAZBJP010000006">
    <property type="protein sequence ID" value="MEE4420584.1"/>
    <property type="molecule type" value="Genomic_DNA"/>
</dbReference>
<accession>A0ABU7NNY3</accession>
<reference evidence="2 3" key="1">
    <citation type="submission" date="2023-12" db="EMBL/GenBank/DDBJ databases">
        <title>30 novel species of actinomycetes from the DSMZ collection.</title>
        <authorList>
            <person name="Nouioui I."/>
        </authorList>
    </citation>
    <scope>NUCLEOTIDE SEQUENCE [LARGE SCALE GENOMIC DNA]</scope>
    <source>
        <strain evidence="2 3">DSM 41528</strain>
    </source>
</reference>
<evidence type="ECO:0000256" key="1">
    <source>
        <dbReference type="SAM" id="MobiDB-lite"/>
    </source>
</evidence>
<evidence type="ECO:0000313" key="2">
    <source>
        <dbReference type="EMBL" id="MEE4420584.1"/>
    </source>
</evidence>